<dbReference type="InterPro" id="IPR042211">
    <property type="entry name" value="CRISPR-assoc_Cas1_N"/>
</dbReference>
<evidence type="ECO:0000313" key="9">
    <source>
        <dbReference type="EMBL" id="GEM90627.1"/>
    </source>
</evidence>
<keyword evidence="7 8" id="KW-0238">DNA-binding</keyword>
<sequence>MSQLQNLQELPRFSDGLSYLYVEHAVIEQEARAIAVFREEGSVLVPVANLGVLALGPGTRITHAAVRTLAASGVSILWVGEDYGRFYAQGLGETRSARRLMKQARIWAHPRLHMEVVRRLYRYRFPEPLPDDLTLDQLRGYEGVRVRDTYARFSKETGVPWHGRNYDRSNWGAADPVNRALSAASAFLYGVVHAAIVSAGYSPALGFIHVGKQTSFVYDVADLYKADTTIPAAFYTVAESEHKVESRVRARLKETLREQKVLQRAVSDVHRLFTGLSKELDAEGEEELDPLTALWDPCGEVEGGVAYGGDHPGEGEPESAG</sequence>
<reference evidence="9 10" key="1">
    <citation type="submission" date="2019-07" db="EMBL/GenBank/DDBJ databases">
        <title>Whole genome shotgun sequence of Oceanithermus desulfurans NBRC 100063.</title>
        <authorList>
            <person name="Hosoyama A."/>
            <person name="Uohara A."/>
            <person name="Ohji S."/>
            <person name="Ichikawa N."/>
        </authorList>
    </citation>
    <scope>NUCLEOTIDE SEQUENCE [LARGE SCALE GENOMIC DNA]</scope>
    <source>
        <strain evidence="9 10">NBRC 100063</strain>
    </source>
</reference>
<name>A0A511RNF9_9DEIN</name>
<keyword evidence="4 8" id="KW-0378">Hydrolase</keyword>
<dbReference type="EMBL" id="BJXN01000017">
    <property type="protein sequence ID" value="GEM90627.1"/>
    <property type="molecule type" value="Genomic_DNA"/>
</dbReference>
<feature type="binding site" evidence="8">
    <location>
        <position position="209"/>
    </location>
    <ligand>
        <name>Mn(2+)</name>
        <dbReference type="ChEBI" id="CHEBI:29035"/>
    </ligand>
</feature>
<keyword evidence="3 8" id="KW-0255">Endonuclease</keyword>
<organism evidence="9 10">
    <name type="scientific">Oceanithermus desulfurans NBRC 100063</name>
    <dbReference type="NCBI Taxonomy" id="1227550"/>
    <lineage>
        <taxon>Bacteria</taxon>
        <taxon>Thermotogati</taxon>
        <taxon>Deinococcota</taxon>
        <taxon>Deinococci</taxon>
        <taxon>Thermales</taxon>
        <taxon>Thermaceae</taxon>
        <taxon>Oceanithermus</taxon>
    </lineage>
</organism>
<evidence type="ECO:0000256" key="5">
    <source>
        <dbReference type="ARBA" id="ARBA00022842"/>
    </source>
</evidence>
<keyword evidence="5 8" id="KW-0460">Magnesium</keyword>
<comment type="similarity">
    <text evidence="8">Belongs to the CRISPR-associated endonuclease Cas1 family.</text>
</comment>
<evidence type="ECO:0000256" key="3">
    <source>
        <dbReference type="ARBA" id="ARBA00022759"/>
    </source>
</evidence>
<dbReference type="GO" id="GO:0043571">
    <property type="term" value="P:maintenance of CRISPR repeat elements"/>
    <property type="evidence" value="ECO:0007669"/>
    <property type="project" value="UniProtKB-UniRule"/>
</dbReference>
<dbReference type="GO" id="GO:0004520">
    <property type="term" value="F:DNA endonuclease activity"/>
    <property type="evidence" value="ECO:0007669"/>
    <property type="project" value="InterPro"/>
</dbReference>
<dbReference type="EC" id="3.1.-.-" evidence="8"/>
<dbReference type="GO" id="GO:0051607">
    <property type="term" value="P:defense response to virus"/>
    <property type="evidence" value="ECO:0007669"/>
    <property type="project" value="UniProtKB-UniRule"/>
</dbReference>
<dbReference type="AlphaFoldDB" id="A0A511RNF9"/>
<gene>
    <name evidence="9" type="primary">cas1-2</name>
    <name evidence="8" type="synonym">cas1</name>
    <name evidence="9" type="ORF">ODE01S_20610</name>
</gene>
<keyword evidence="8" id="KW-0464">Manganese</keyword>
<dbReference type="PANTHER" id="PTHR34353">
    <property type="entry name" value="CRISPR-ASSOCIATED ENDONUCLEASE CAS1 1"/>
    <property type="match status" value="1"/>
</dbReference>
<keyword evidence="6 8" id="KW-0051">Antiviral defense</keyword>
<evidence type="ECO:0000313" key="10">
    <source>
        <dbReference type="Proteomes" id="UP000321827"/>
    </source>
</evidence>
<dbReference type="InterPro" id="IPR042206">
    <property type="entry name" value="CRISPR-assoc_Cas1_C"/>
</dbReference>
<dbReference type="RefSeq" id="WP_147148533.1">
    <property type="nucleotide sequence ID" value="NZ_BJXN01000017.1"/>
</dbReference>
<protein>
    <recommendedName>
        <fullName evidence="8">CRISPR-associated endonuclease Cas1</fullName>
        <ecNumber evidence="8">3.1.-.-</ecNumber>
    </recommendedName>
</protein>
<keyword evidence="2 8" id="KW-0479">Metal-binding</keyword>
<proteinExistence type="inferred from homology"/>
<evidence type="ECO:0000256" key="8">
    <source>
        <dbReference type="HAMAP-Rule" id="MF_01470"/>
    </source>
</evidence>
<feature type="binding site" evidence="8">
    <location>
        <position position="222"/>
    </location>
    <ligand>
        <name>Mn(2+)</name>
        <dbReference type="ChEBI" id="CHEBI:29035"/>
    </ligand>
</feature>
<comment type="cofactor">
    <cofactor evidence="8">
        <name>Mg(2+)</name>
        <dbReference type="ChEBI" id="CHEBI:18420"/>
    </cofactor>
    <cofactor evidence="8">
        <name>Mn(2+)</name>
        <dbReference type="ChEBI" id="CHEBI:29035"/>
    </cofactor>
</comment>
<dbReference type="Gene3D" id="1.20.120.920">
    <property type="entry name" value="CRISPR-associated endonuclease Cas1, C-terminal domain"/>
    <property type="match status" value="1"/>
</dbReference>
<dbReference type="InterPro" id="IPR002729">
    <property type="entry name" value="CRISPR-assoc_Cas1"/>
</dbReference>
<dbReference type="Gene3D" id="3.100.10.20">
    <property type="entry name" value="CRISPR-associated endonuclease Cas1, N-terminal domain"/>
    <property type="match status" value="1"/>
</dbReference>
<dbReference type="CDD" id="cd09719">
    <property type="entry name" value="Cas1_I-E"/>
    <property type="match status" value="1"/>
</dbReference>
<dbReference type="GO" id="GO:0003677">
    <property type="term" value="F:DNA binding"/>
    <property type="evidence" value="ECO:0007669"/>
    <property type="project" value="UniProtKB-KW"/>
</dbReference>
<evidence type="ECO:0000256" key="4">
    <source>
        <dbReference type="ARBA" id="ARBA00022801"/>
    </source>
</evidence>
<dbReference type="GO" id="GO:0046872">
    <property type="term" value="F:metal ion binding"/>
    <property type="evidence" value="ECO:0007669"/>
    <property type="project" value="UniProtKB-UniRule"/>
</dbReference>
<dbReference type="HAMAP" id="MF_01470">
    <property type="entry name" value="Cas1"/>
    <property type="match status" value="1"/>
</dbReference>
<dbReference type="InterPro" id="IPR050646">
    <property type="entry name" value="Cas1"/>
</dbReference>
<dbReference type="PANTHER" id="PTHR34353:SF3">
    <property type="entry name" value="CRISPR-ASSOCIATED ENDONUCLEASE CAS1"/>
    <property type="match status" value="1"/>
</dbReference>
<dbReference type="OrthoDB" id="9777847at2"/>
<comment type="subunit">
    <text evidence="8">Homodimer, forms a heterotetramer with a Cas2 homodimer.</text>
</comment>
<dbReference type="Proteomes" id="UP000321827">
    <property type="component" value="Unassembled WGS sequence"/>
</dbReference>
<dbReference type="GO" id="GO:0016787">
    <property type="term" value="F:hydrolase activity"/>
    <property type="evidence" value="ECO:0007669"/>
    <property type="project" value="UniProtKB-KW"/>
</dbReference>
<keyword evidence="1 8" id="KW-0540">Nuclease</keyword>
<accession>A0A511RNF9</accession>
<evidence type="ECO:0000256" key="6">
    <source>
        <dbReference type="ARBA" id="ARBA00023118"/>
    </source>
</evidence>
<dbReference type="Pfam" id="PF01867">
    <property type="entry name" value="Cas_Cas1"/>
    <property type="match status" value="1"/>
</dbReference>
<evidence type="ECO:0000256" key="2">
    <source>
        <dbReference type="ARBA" id="ARBA00022723"/>
    </source>
</evidence>
<dbReference type="NCBIfam" id="TIGR00287">
    <property type="entry name" value="cas1"/>
    <property type="match status" value="1"/>
</dbReference>
<feature type="binding site" evidence="8">
    <location>
        <position position="142"/>
    </location>
    <ligand>
        <name>Mn(2+)</name>
        <dbReference type="ChEBI" id="CHEBI:29035"/>
    </ligand>
</feature>
<dbReference type="NCBIfam" id="TIGR03638">
    <property type="entry name" value="cas1_ECOLI"/>
    <property type="match status" value="1"/>
</dbReference>
<comment type="function">
    <text evidence="8">CRISPR (clustered regularly interspaced short palindromic repeat), is an adaptive immune system that provides protection against mobile genetic elements (viruses, transposable elements and conjugative plasmids). CRISPR clusters contain spacers, sequences complementary to antecedent mobile elements, and target invading nucleic acids. CRISPR clusters are transcribed and processed into CRISPR RNA (crRNA). Acts as a dsDNA endonuclease. Involved in the integration of spacer DNA into the CRISPR cassette.</text>
</comment>
<dbReference type="InterPro" id="IPR019851">
    <property type="entry name" value="CRISPR-assoc_Cas1_ECOLI"/>
</dbReference>
<evidence type="ECO:0000256" key="7">
    <source>
        <dbReference type="ARBA" id="ARBA00023125"/>
    </source>
</evidence>
<evidence type="ECO:0000256" key="1">
    <source>
        <dbReference type="ARBA" id="ARBA00022722"/>
    </source>
</evidence>
<dbReference type="InterPro" id="IPR033641">
    <property type="entry name" value="Cas1_I-E"/>
</dbReference>
<comment type="caution">
    <text evidence="9">The sequence shown here is derived from an EMBL/GenBank/DDBJ whole genome shotgun (WGS) entry which is preliminary data.</text>
</comment>